<dbReference type="SUPFAM" id="SSF55073">
    <property type="entry name" value="Nucleotide cyclase"/>
    <property type="match status" value="1"/>
</dbReference>
<evidence type="ECO:0000256" key="1">
    <source>
        <dbReference type="SAM" id="Phobius"/>
    </source>
</evidence>
<dbReference type="InterPro" id="IPR035965">
    <property type="entry name" value="PAS-like_dom_sf"/>
</dbReference>
<dbReference type="CDD" id="cd00130">
    <property type="entry name" value="PAS"/>
    <property type="match status" value="1"/>
</dbReference>
<dbReference type="STRING" id="1121421.SAMN02745123_00810"/>
<dbReference type="PANTHER" id="PTHR45138">
    <property type="entry name" value="REGULATORY COMPONENTS OF SENSORY TRANSDUCTION SYSTEM"/>
    <property type="match status" value="1"/>
</dbReference>
<keyword evidence="1" id="KW-0812">Transmembrane</keyword>
<feature type="transmembrane region" description="Helical" evidence="1">
    <location>
        <begin position="12"/>
        <end position="31"/>
    </location>
</feature>
<reference evidence="4" key="1">
    <citation type="submission" date="2016-11" db="EMBL/GenBank/DDBJ databases">
        <authorList>
            <person name="Varghese N."/>
            <person name="Submissions S."/>
        </authorList>
    </citation>
    <scope>NUCLEOTIDE SEQUENCE [LARGE SCALE GENOMIC DNA]</scope>
    <source>
        <strain evidence="4">DSM 10349</strain>
    </source>
</reference>
<evidence type="ECO:0000313" key="4">
    <source>
        <dbReference type="Proteomes" id="UP000183997"/>
    </source>
</evidence>
<dbReference type="Gene3D" id="3.30.70.270">
    <property type="match status" value="1"/>
</dbReference>
<feature type="transmembrane region" description="Helical" evidence="1">
    <location>
        <begin position="151"/>
        <end position="170"/>
    </location>
</feature>
<dbReference type="GO" id="GO:0005886">
    <property type="term" value="C:plasma membrane"/>
    <property type="evidence" value="ECO:0007669"/>
    <property type="project" value="TreeGrafter"/>
</dbReference>
<feature type="domain" description="GGDEF" evidence="2">
    <location>
        <begin position="333"/>
        <end position="468"/>
    </location>
</feature>
<dbReference type="SMART" id="SM00267">
    <property type="entry name" value="GGDEF"/>
    <property type="match status" value="1"/>
</dbReference>
<name>A0A1M6PZ97_9FIRM</name>
<dbReference type="InterPro" id="IPR043128">
    <property type="entry name" value="Rev_trsase/Diguanyl_cyclase"/>
</dbReference>
<evidence type="ECO:0000259" key="2">
    <source>
        <dbReference type="PROSITE" id="PS50887"/>
    </source>
</evidence>
<dbReference type="InterPro" id="IPR029787">
    <property type="entry name" value="Nucleotide_cyclase"/>
</dbReference>
<dbReference type="Gene3D" id="3.30.450.20">
    <property type="entry name" value="PAS domain"/>
    <property type="match status" value="1"/>
</dbReference>
<dbReference type="Pfam" id="PF00990">
    <property type="entry name" value="GGDEF"/>
    <property type="match status" value="1"/>
</dbReference>
<dbReference type="GO" id="GO:0043709">
    <property type="term" value="P:cell adhesion involved in single-species biofilm formation"/>
    <property type="evidence" value="ECO:0007669"/>
    <property type="project" value="TreeGrafter"/>
</dbReference>
<evidence type="ECO:0000313" key="3">
    <source>
        <dbReference type="EMBL" id="SHK13274.1"/>
    </source>
</evidence>
<dbReference type="RefSeq" id="WP_072911125.1">
    <property type="nucleotide sequence ID" value="NZ_FRAR01000007.1"/>
</dbReference>
<dbReference type="PROSITE" id="PS50887">
    <property type="entry name" value="GGDEF"/>
    <property type="match status" value="1"/>
</dbReference>
<keyword evidence="1" id="KW-0472">Membrane</keyword>
<proteinExistence type="predicted"/>
<dbReference type="OrthoDB" id="9804955at2"/>
<dbReference type="GO" id="GO:0052621">
    <property type="term" value="F:diguanylate cyclase activity"/>
    <property type="evidence" value="ECO:0007669"/>
    <property type="project" value="TreeGrafter"/>
</dbReference>
<dbReference type="InterPro" id="IPR000014">
    <property type="entry name" value="PAS"/>
</dbReference>
<organism evidence="3 4">
    <name type="scientific">Desulforamulus aeronauticus DSM 10349</name>
    <dbReference type="NCBI Taxonomy" id="1121421"/>
    <lineage>
        <taxon>Bacteria</taxon>
        <taxon>Bacillati</taxon>
        <taxon>Bacillota</taxon>
        <taxon>Clostridia</taxon>
        <taxon>Eubacteriales</taxon>
        <taxon>Peptococcaceae</taxon>
        <taxon>Desulforamulus</taxon>
    </lineage>
</organism>
<sequence length="482" mass="53930">MVIIPSVRKRLFFTVSALIMGLLILFVFQSMNNYATQKDILERIEERRLKINQIAKAVELSERIFSDGKASQIQIRELEQITQQLLPVMHTLEGKILVQNLSGSIENVKNGGDLTKLVTNCKELSAFQQRRLGNDLWLLETEIISRGFKNLITSIIITVILGVAVAWGLHRLAREYLLTKVILQGTTNGILVGNEKGRVAVSNDAFCNLLGGCKKKNMVGIPLAEAGEPGRLLALAIQGNHFMVGQEVCFLGPNNNEICLLMDTIPWKDERGKILGGMAVVRDYTEQWTEKQKVSAENIDLREKAERDSMTGLYNYRAFIEHMQQRAFYQSQGHFALLMVDLDNFKIYNDALGHLAGDRLLGELANIMMDAVRDDDMVARYGGDEFVIVLQGANLNKAIDIGERLRLSIANHPFPSQECLPGGKVTVSIGISVYPENSSNVEELIRCADAALYQAKRVSRNRLEYYRPAICTGKELSEIVNS</sequence>
<gene>
    <name evidence="3" type="ORF">SAMN02745123_00810</name>
</gene>
<dbReference type="Pfam" id="PF13426">
    <property type="entry name" value="PAS_9"/>
    <property type="match status" value="1"/>
</dbReference>
<dbReference type="Proteomes" id="UP000183997">
    <property type="component" value="Unassembled WGS sequence"/>
</dbReference>
<accession>A0A1M6PZ97</accession>
<keyword evidence="1" id="KW-1133">Transmembrane helix</keyword>
<dbReference type="SUPFAM" id="SSF55785">
    <property type="entry name" value="PYP-like sensor domain (PAS domain)"/>
    <property type="match status" value="1"/>
</dbReference>
<dbReference type="InterPro" id="IPR050469">
    <property type="entry name" value="Diguanylate_Cyclase"/>
</dbReference>
<dbReference type="EMBL" id="FRAR01000007">
    <property type="protein sequence ID" value="SHK13274.1"/>
    <property type="molecule type" value="Genomic_DNA"/>
</dbReference>
<dbReference type="CDD" id="cd01949">
    <property type="entry name" value="GGDEF"/>
    <property type="match status" value="1"/>
</dbReference>
<dbReference type="NCBIfam" id="TIGR00254">
    <property type="entry name" value="GGDEF"/>
    <property type="match status" value="1"/>
</dbReference>
<dbReference type="FunFam" id="3.30.70.270:FF:000001">
    <property type="entry name" value="Diguanylate cyclase domain protein"/>
    <property type="match status" value="1"/>
</dbReference>
<dbReference type="PANTHER" id="PTHR45138:SF9">
    <property type="entry name" value="DIGUANYLATE CYCLASE DGCM-RELATED"/>
    <property type="match status" value="1"/>
</dbReference>
<dbReference type="AlphaFoldDB" id="A0A1M6PZ97"/>
<keyword evidence="4" id="KW-1185">Reference proteome</keyword>
<dbReference type="GO" id="GO:1902201">
    <property type="term" value="P:negative regulation of bacterial-type flagellum-dependent cell motility"/>
    <property type="evidence" value="ECO:0007669"/>
    <property type="project" value="TreeGrafter"/>
</dbReference>
<dbReference type="InterPro" id="IPR000160">
    <property type="entry name" value="GGDEF_dom"/>
</dbReference>
<protein>
    <submittedName>
        <fullName evidence="3">Diguanylate cyclase (GGDEF) domain-containing protein</fullName>
    </submittedName>
</protein>